<evidence type="ECO:0000313" key="4">
    <source>
        <dbReference type="Proteomes" id="UP000188532"/>
    </source>
</evidence>
<organism evidence="3 4">
    <name type="scientific">Mycobacterium kansasii</name>
    <dbReference type="NCBI Taxonomy" id="1768"/>
    <lineage>
        <taxon>Bacteria</taxon>
        <taxon>Bacillati</taxon>
        <taxon>Actinomycetota</taxon>
        <taxon>Actinomycetes</taxon>
        <taxon>Mycobacteriales</taxon>
        <taxon>Mycobacteriaceae</taxon>
        <taxon>Mycobacterium</taxon>
    </lineage>
</organism>
<reference evidence="3 4" key="1">
    <citation type="submission" date="2017-02" db="EMBL/GenBank/DDBJ databases">
        <title>Complete genome sequences of Mycobacterium kansasii strains isolated from rhesus macaques.</title>
        <authorList>
            <person name="Panda A."/>
            <person name="Nagaraj S."/>
            <person name="Zhao X."/>
            <person name="Tettelin H."/>
            <person name="Detolla L.J."/>
        </authorList>
    </citation>
    <scope>NUCLEOTIDE SEQUENCE [LARGE SCALE GENOMIC DNA]</scope>
    <source>
        <strain evidence="3 4">11-3469</strain>
    </source>
</reference>
<dbReference type="Pfam" id="PF00934">
    <property type="entry name" value="PE"/>
    <property type="match status" value="1"/>
</dbReference>
<name>A0A1V3WMU4_MYCKA</name>
<dbReference type="Gene3D" id="1.10.287.850">
    <property type="entry name" value="HP0062-like domain"/>
    <property type="match status" value="1"/>
</dbReference>
<evidence type="ECO:0000313" key="5">
    <source>
        <dbReference type="Proteomes" id="UP000516380"/>
    </source>
</evidence>
<accession>A0A1V3WMU4</accession>
<dbReference type="AlphaFoldDB" id="A0A1V3WMU4"/>
<dbReference type="InterPro" id="IPR038332">
    <property type="entry name" value="PPE_sf"/>
</dbReference>
<reference evidence="2 5" key="2">
    <citation type="submission" date="2020-07" db="EMBL/GenBank/DDBJ databases">
        <title>Mycobacterium kansasii (former subtype) with zoonotic potential isolated from diseased indoor pet cat, Japan.</title>
        <authorList>
            <person name="Fukano H."/>
            <person name="Terazono T."/>
            <person name="Hoshino Y."/>
        </authorList>
    </citation>
    <scope>NUCLEOTIDE SEQUENCE [LARGE SCALE GENOMIC DNA]</scope>
    <source>
        <strain evidence="2 5">Kuro-I</strain>
    </source>
</reference>
<dbReference type="Proteomes" id="UP000516380">
    <property type="component" value="Chromosome"/>
</dbReference>
<dbReference type="EMBL" id="MVBN01000008">
    <property type="protein sequence ID" value="OOK68078.1"/>
    <property type="molecule type" value="Genomic_DNA"/>
</dbReference>
<evidence type="ECO:0000259" key="1">
    <source>
        <dbReference type="Pfam" id="PF00934"/>
    </source>
</evidence>
<dbReference type="Proteomes" id="UP000188532">
    <property type="component" value="Unassembled WGS sequence"/>
</dbReference>
<sequence length="106" mass="9946">MAVTLWVVPEGLAGAAAAVEALSARLAAAHAAAAPMISAVVAPVADPVSLSTAAGFSAGGIEHVGVATEAVEELTRSGADLGTAGISYAAGDSAAALTYGLAGAEA</sequence>
<keyword evidence="5" id="KW-1185">Reference proteome</keyword>
<evidence type="ECO:0000313" key="2">
    <source>
        <dbReference type="EMBL" id="BCI87381.1"/>
    </source>
</evidence>
<dbReference type="EMBL" id="AP023343">
    <property type="protein sequence ID" value="BCI87381.1"/>
    <property type="molecule type" value="Genomic_DNA"/>
</dbReference>
<feature type="domain" description="PE" evidence="1">
    <location>
        <begin position="6"/>
        <end position="94"/>
    </location>
</feature>
<proteinExistence type="predicted"/>
<evidence type="ECO:0000313" key="3">
    <source>
        <dbReference type="EMBL" id="OOK68078.1"/>
    </source>
</evidence>
<dbReference type="InterPro" id="IPR000084">
    <property type="entry name" value="PE-PGRS_N"/>
</dbReference>
<protein>
    <submittedName>
        <fullName evidence="2">Cell motility protein</fullName>
    </submittedName>
    <submittedName>
        <fullName evidence="3">PE family protein</fullName>
    </submittedName>
</protein>
<gene>
    <name evidence="2" type="primary">PE5_3</name>
    <name evidence="3" type="ORF">BZL29_6851</name>
    <name evidence="2" type="ORF">NIIDMKKI_25870</name>
</gene>
<dbReference type="SUPFAM" id="SSF140459">
    <property type="entry name" value="PE/PPE dimer-like"/>
    <property type="match status" value="1"/>
</dbReference>